<name>A0A2T3KVI6_PHOLD</name>
<reference evidence="1 2" key="1">
    <citation type="submission" date="2018-03" db="EMBL/GenBank/DDBJ databases">
        <title>Whole genome sequencing of Histamine producing bacteria.</title>
        <authorList>
            <person name="Butler K."/>
        </authorList>
    </citation>
    <scope>NUCLEOTIDE SEQUENCE [LARGE SCALE GENOMIC DNA]</scope>
    <source>
        <strain evidence="1 2">Res.4.1</strain>
    </source>
</reference>
<dbReference type="EMBL" id="PYNS01000008">
    <property type="protein sequence ID" value="PSV11132.1"/>
    <property type="molecule type" value="Genomic_DNA"/>
</dbReference>
<evidence type="ECO:0000313" key="2">
    <source>
        <dbReference type="Proteomes" id="UP000240530"/>
    </source>
</evidence>
<dbReference type="Proteomes" id="UP000240530">
    <property type="component" value="Unassembled WGS sequence"/>
</dbReference>
<comment type="caution">
    <text evidence="1">The sequence shown here is derived from an EMBL/GenBank/DDBJ whole genome shotgun (WGS) entry which is preliminary data.</text>
</comment>
<organism evidence="1 2">
    <name type="scientific">Photobacterium leiognathi subsp. mandapamensis</name>
    <name type="common">Photobacterium mandapamensis</name>
    <dbReference type="NCBI Taxonomy" id="48408"/>
    <lineage>
        <taxon>Bacteria</taxon>
        <taxon>Pseudomonadati</taxon>
        <taxon>Pseudomonadota</taxon>
        <taxon>Gammaproteobacteria</taxon>
        <taxon>Vibrionales</taxon>
        <taxon>Vibrionaceae</taxon>
        <taxon>Photobacterium</taxon>
    </lineage>
</organism>
<proteinExistence type="predicted"/>
<evidence type="ECO:0000313" key="1">
    <source>
        <dbReference type="EMBL" id="PSV11132.1"/>
    </source>
</evidence>
<dbReference type="RefSeq" id="WP_061012797.1">
    <property type="nucleotide sequence ID" value="NZ_CP183254.1"/>
</dbReference>
<gene>
    <name evidence="1" type="ORF">C0W93_09820</name>
</gene>
<accession>A0A2T3KVI6</accession>
<sequence length="101" mass="11111">MLGTGCSINKNVYPENAAPPMLELSVPPPTLLEMANHQTSAKVCTLIGMAREQGNDELVSQLGFIFSSRRDIPLRDCIRFADLGQKEERAAKINKTSLLTH</sequence>
<protein>
    <submittedName>
        <fullName evidence="1">Uncharacterized protein</fullName>
    </submittedName>
</protein>
<dbReference type="AlphaFoldDB" id="A0A2T3KVI6"/>